<evidence type="ECO:0000256" key="4">
    <source>
        <dbReference type="ARBA" id="ARBA00023110"/>
    </source>
</evidence>
<keyword evidence="9" id="KW-1185">Reference proteome</keyword>
<keyword evidence="3 7" id="KW-0732">Signal</keyword>
<feature type="region of interest" description="Disordered" evidence="6">
    <location>
        <begin position="223"/>
        <end position="243"/>
    </location>
</feature>
<keyword evidence="4" id="KW-0697">Rotamase</keyword>
<dbReference type="Proteomes" id="UP000248214">
    <property type="component" value="Unassembled WGS sequence"/>
</dbReference>
<organism evidence="8 9">
    <name type="scientific">Salipaludibacillus keqinensis</name>
    <dbReference type="NCBI Taxonomy" id="2045207"/>
    <lineage>
        <taxon>Bacteria</taxon>
        <taxon>Bacillati</taxon>
        <taxon>Bacillota</taxon>
        <taxon>Bacilli</taxon>
        <taxon>Bacillales</taxon>
        <taxon>Bacillaceae</taxon>
    </lineage>
</organism>
<feature type="compositionally biased region" description="Low complexity" evidence="6">
    <location>
        <begin position="21"/>
        <end position="43"/>
    </location>
</feature>
<reference evidence="8 9" key="1">
    <citation type="submission" date="2017-10" db="EMBL/GenBank/DDBJ databases">
        <title>Bacillus sp. nov., a halophilic bacterium isolated from a Keqin Lake.</title>
        <authorList>
            <person name="Wang H."/>
        </authorList>
    </citation>
    <scope>NUCLEOTIDE SEQUENCE [LARGE SCALE GENOMIC DNA]</scope>
    <source>
        <strain evidence="8 9">KQ-12</strain>
    </source>
</reference>
<dbReference type="GO" id="GO:0003755">
    <property type="term" value="F:peptidyl-prolyl cis-trans isomerase activity"/>
    <property type="evidence" value="ECO:0007669"/>
    <property type="project" value="UniProtKB-KW"/>
</dbReference>
<dbReference type="InterPro" id="IPR027304">
    <property type="entry name" value="Trigger_fact/SurA_dom_sf"/>
</dbReference>
<evidence type="ECO:0000256" key="7">
    <source>
        <dbReference type="SAM" id="SignalP"/>
    </source>
</evidence>
<evidence type="ECO:0000256" key="2">
    <source>
        <dbReference type="ARBA" id="ARBA00013194"/>
    </source>
</evidence>
<dbReference type="PANTHER" id="PTHR47245">
    <property type="entry name" value="PEPTIDYLPROLYL ISOMERASE"/>
    <property type="match status" value="1"/>
</dbReference>
<dbReference type="PROSITE" id="PS51257">
    <property type="entry name" value="PROKAR_LIPOPROTEIN"/>
    <property type="match status" value="1"/>
</dbReference>
<dbReference type="InterPro" id="IPR050245">
    <property type="entry name" value="PrsA_foldase"/>
</dbReference>
<protein>
    <recommendedName>
        <fullName evidence="2">peptidylprolyl isomerase</fullName>
        <ecNumber evidence="2">5.2.1.8</ecNumber>
    </recommendedName>
</protein>
<proteinExistence type="predicted"/>
<dbReference type="PANTHER" id="PTHR47245:SF1">
    <property type="entry name" value="FOLDASE PROTEIN PRSA"/>
    <property type="match status" value="1"/>
</dbReference>
<feature type="compositionally biased region" description="Acidic residues" evidence="6">
    <location>
        <begin position="44"/>
        <end position="77"/>
    </location>
</feature>
<keyword evidence="5 8" id="KW-0413">Isomerase</keyword>
<evidence type="ECO:0000313" key="8">
    <source>
        <dbReference type="EMBL" id="PYZ94972.1"/>
    </source>
</evidence>
<evidence type="ECO:0000256" key="1">
    <source>
        <dbReference type="ARBA" id="ARBA00000971"/>
    </source>
</evidence>
<feature type="signal peptide" evidence="7">
    <location>
        <begin position="1"/>
        <end position="19"/>
    </location>
</feature>
<dbReference type="EMBL" id="PDOD01000001">
    <property type="protein sequence ID" value="PYZ94972.1"/>
    <property type="molecule type" value="Genomic_DNA"/>
</dbReference>
<gene>
    <name evidence="8" type="ORF">CR194_05505</name>
</gene>
<evidence type="ECO:0000256" key="5">
    <source>
        <dbReference type="ARBA" id="ARBA00023235"/>
    </source>
</evidence>
<feature type="region of interest" description="Disordered" evidence="6">
    <location>
        <begin position="21"/>
        <end position="91"/>
    </location>
</feature>
<feature type="chain" id="PRO_5038917525" description="peptidylprolyl isomerase" evidence="7">
    <location>
        <begin position="20"/>
        <end position="277"/>
    </location>
</feature>
<name>A0A323TIL7_9BACI</name>
<evidence type="ECO:0000313" key="9">
    <source>
        <dbReference type="Proteomes" id="UP000248214"/>
    </source>
</evidence>
<dbReference type="AlphaFoldDB" id="A0A323TIL7"/>
<dbReference type="EC" id="5.2.1.8" evidence="2"/>
<evidence type="ECO:0000256" key="6">
    <source>
        <dbReference type="SAM" id="MobiDB-lite"/>
    </source>
</evidence>
<dbReference type="Pfam" id="PF13624">
    <property type="entry name" value="SurA_N_3"/>
    <property type="match status" value="1"/>
</dbReference>
<dbReference type="Gene3D" id="1.10.4030.10">
    <property type="entry name" value="Porin chaperone SurA, peptide-binding domain"/>
    <property type="match status" value="1"/>
</dbReference>
<dbReference type="OrthoDB" id="4775280at2"/>
<comment type="caution">
    <text evidence="8">The sequence shown here is derived from an EMBL/GenBank/DDBJ whole genome shotgun (WGS) entry which is preliminary data.</text>
</comment>
<dbReference type="RefSeq" id="WP_110608607.1">
    <property type="nucleotide sequence ID" value="NZ_PDOD01000001.1"/>
</dbReference>
<accession>A0A323TIL7</accession>
<dbReference type="SUPFAM" id="SSF109998">
    <property type="entry name" value="Triger factor/SurA peptide-binding domain-like"/>
    <property type="match status" value="1"/>
</dbReference>
<sequence length="277" mass="30365">MKKKWLSALTLAATVSVVAACGNDNEPNEGNTEGNNNNEATETQQEEPAEDNESANEVAMEGEEGAQPDMPEPDLEGIPDVVAEVNGEEISGEEFEATYSGQFQQMTMQMQMTGEEVDQEQLKAQTVEEMIGTELLIQEANSGGYDATEEDINETLDEIAAQSGMESQDQFLAALEDQGMDEEEVMSQVETQVKIDQLLASETGDAEPSDEELEQLYDEMVAQQEQMGGAEGEETEIPSFEEMKPELENHVQAEKEAEAAQTLVEDLREDADVTVHL</sequence>
<comment type="catalytic activity">
    <reaction evidence="1">
        <text>[protein]-peptidylproline (omega=180) = [protein]-peptidylproline (omega=0)</text>
        <dbReference type="Rhea" id="RHEA:16237"/>
        <dbReference type="Rhea" id="RHEA-COMP:10747"/>
        <dbReference type="Rhea" id="RHEA-COMP:10748"/>
        <dbReference type="ChEBI" id="CHEBI:83833"/>
        <dbReference type="ChEBI" id="CHEBI:83834"/>
        <dbReference type="EC" id="5.2.1.8"/>
    </reaction>
</comment>
<evidence type="ECO:0000256" key="3">
    <source>
        <dbReference type="ARBA" id="ARBA00022729"/>
    </source>
</evidence>